<keyword evidence="3 6" id="KW-0812">Transmembrane</keyword>
<feature type="transmembrane region" description="Helical" evidence="6">
    <location>
        <begin position="201"/>
        <end position="224"/>
    </location>
</feature>
<dbReference type="PANTHER" id="PTHR30250:SF11">
    <property type="entry name" value="O-ANTIGEN TRANSPORTER-RELATED"/>
    <property type="match status" value="1"/>
</dbReference>
<dbReference type="AlphaFoldDB" id="A0A413EKW2"/>
<evidence type="ECO:0000256" key="3">
    <source>
        <dbReference type="ARBA" id="ARBA00022692"/>
    </source>
</evidence>
<accession>A0A413EKW2</accession>
<feature type="transmembrane region" description="Helical" evidence="6">
    <location>
        <begin position="330"/>
        <end position="354"/>
    </location>
</feature>
<evidence type="ECO:0000256" key="2">
    <source>
        <dbReference type="ARBA" id="ARBA00022475"/>
    </source>
</evidence>
<feature type="transmembrane region" description="Helical" evidence="6">
    <location>
        <begin position="360"/>
        <end position="379"/>
    </location>
</feature>
<evidence type="ECO:0000256" key="5">
    <source>
        <dbReference type="ARBA" id="ARBA00023136"/>
    </source>
</evidence>
<feature type="transmembrane region" description="Helical" evidence="6">
    <location>
        <begin position="175"/>
        <end position="195"/>
    </location>
</feature>
<keyword evidence="2" id="KW-1003">Cell membrane</keyword>
<gene>
    <name evidence="7" type="ORF">DWV35_18175</name>
</gene>
<evidence type="ECO:0000313" key="8">
    <source>
        <dbReference type="Proteomes" id="UP000286031"/>
    </source>
</evidence>
<evidence type="ECO:0008006" key="9">
    <source>
        <dbReference type="Google" id="ProtNLM"/>
    </source>
</evidence>
<dbReference type="GO" id="GO:0005886">
    <property type="term" value="C:plasma membrane"/>
    <property type="evidence" value="ECO:0007669"/>
    <property type="project" value="UniProtKB-SubCell"/>
</dbReference>
<evidence type="ECO:0000313" key="7">
    <source>
        <dbReference type="EMBL" id="RGX07677.1"/>
    </source>
</evidence>
<protein>
    <recommendedName>
        <fullName evidence="9">Polysaccharide biosynthesis protein</fullName>
    </recommendedName>
</protein>
<feature type="transmembrane region" description="Helical" evidence="6">
    <location>
        <begin position="144"/>
        <end position="168"/>
    </location>
</feature>
<feature type="transmembrane region" description="Helical" evidence="6">
    <location>
        <begin position="418"/>
        <end position="435"/>
    </location>
</feature>
<reference evidence="7 8" key="1">
    <citation type="submission" date="2018-08" db="EMBL/GenBank/DDBJ databases">
        <title>A genome reference for cultivated species of the human gut microbiota.</title>
        <authorList>
            <person name="Zou Y."/>
            <person name="Xue W."/>
            <person name="Luo G."/>
        </authorList>
    </citation>
    <scope>NUCLEOTIDE SEQUENCE [LARGE SCALE GENOMIC DNA]</scope>
    <source>
        <strain evidence="7 8">AF04-46</strain>
    </source>
</reference>
<comment type="caution">
    <text evidence="7">The sequence shown here is derived from an EMBL/GenBank/DDBJ whole genome shotgun (WGS) entry which is preliminary data.</text>
</comment>
<organism evidence="7 8">
    <name type="scientific">Bacteroides ovatus</name>
    <dbReference type="NCBI Taxonomy" id="28116"/>
    <lineage>
        <taxon>Bacteria</taxon>
        <taxon>Pseudomonadati</taxon>
        <taxon>Bacteroidota</taxon>
        <taxon>Bacteroidia</taxon>
        <taxon>Bacteroidales</taxon>
        <taxon>Bacteroidaceae</taxon>
        <taxon>Bacteroides</taxon>
    </lineage>
</organism>
<feature type="transmembrane region" description="Helical" evidence="6">
    <location>
        <begin position="245"/>
        <end position="266"/>
    </location>
</feature>
<feature type="transmembrane region" description="Helical" evidence="6">
    <location>
        <begin position="27"/>
        <end position="50"/>
    </location>
</feature>
<name>A0A413EKW2_BACOV</name>
<sequence>MFSIKTQIRKKFIGTDSRSKKMYKNTVAMIGIRGVSMILTLISAPIMLHHVDRADYGVLLTLTSIVGWVGYMDVGLGNGLRNKLPEFLAKGDFHSAKKIVSSCYVTLAIYVALIIVIFLMVSPFVDWLGVLNSPTSDAGEIRGLTNVVFIAFCIQFLFGLINSILFAYQMPAFQSLFTFVGQFVALIALVIQVYVFDVTSVLQIGAVNSIIPPLVLFWGSIGLFRTKLKEIAPSFKLFEFKSVGSILSLGLKFFVLQMITIVLFQANSIIIARVVSPEAVVEYNLAFKYVSLLTMIFTIVITPVWSATTDAYVRKDFEWINKTLSFSRKVCIASIFIGVLMVLASKFVYGMWLGRGSIDINYSTTGLILLYISFEMLYKVYGTIINGTGKVFAQIILTGIIAIIYIPLAIFLGNLCGLSGVLIANTIVFALNYVWSKLQCNKLINQTATGIWNK</sequence>
<dbReference type="Pfam" id="PF01943">
    <property type="entry name" value="Polysacc_synt"/>
    <property type="match status" value="1"/>
</dbReference>
<dbReference type="EMBL" id="QSBI01000026">
    <property type="protein sequence ID" value="RGX07677.1"/>
    <property type="molecule type" value="Genomic_DNA"/>
</dbReference>
<comment type="subcellular location">
    <subcellularLocation>
        <location evidence="1">Cell membrane</location>
        <topology evidence="1">Multi-pass membrane protein</topology>
    </subcellularLocation>
</comment>
<feature type="transmembrane region" description="Helical" evidence="6">
    <location>
        <begin position="286"/>
        <end position="309"/>
    </location>
</feature>
<feature type="transmembrane region" description="Helical" evidence="6">
    <location>
        <begin position="99"/>
        <end position="124"/>
    </location>
</feature>
<dbReference type="PANTHER" id="PTHR30250">
    <property type="entry name" value="PST FAMILY PREDICTED COLANIC ACID TRANSPORTER"/>
    <property type="match status" value="1"/>
</dbReference>
<dbReference type="InterPro" id="IPR050833">
    <property type="entry name" value="Poly_Biosynth_Transport"/>
</dbReference>
<evidence type="ECO:0000256" key="4">
    <source>
        <dbReference type="ARBA" id="ARBA00022989"/>
    </source>
</evidence>
<keyword evidence="5 6" id="KW-0472">Membrane</keyword>
<evidence type="ECO:0000256" key="1">
    <source>
        <dbReference type="ARBA" id="ARBA00004651"/>
    </source>
</evidence>
<proteinExistence type="predicted"/>
<dbReference type="InterPro" id="IPR002797">
    <property type="entry name" value="Polysacc_synth"/>
</dbReference>
<keyword evidence="4 6" id="KW-1133">Transmembrane helix</keyword>
<feature type="transmembrane region" description="Helical" evidence="6">
    <location>
        <begin position="391"/>
        <end position="412"/>
    </location>
</feature>
<dbReference type="CDD" id="cd12082">
    <property type="entry name" value="MATE_like"/>
    <property type="match status" value="1"/>
</dbReference>
<dbReference type="Proteomes" id="UP000286031">
    <property type="component" value="Unassembled WGS sequence"/>
</dbReference>
<evidence type="ECO:0000256" key="6">
    <source>
        <dbReference type="SAM" id="Phobius"/>
    </source>
</evidence>
<feature type="transmembrane region" description="Helical" evidence="6">
    <location>
        <begin position="56"/>
        <end position="78"/>
    </location>
</feature>
<dbReference type="RefSeq" id="WP_118023968.1">
    <property type="nucleotide sequence ID" value="NZ_JADNHX010000020.1"/>
</dbReference>